<proteinExistence type="predicted"/>
<dbReference type="PROSITE" id="PS50162">
    <property type="entry name" value="RECA_2"/>
    <property type="match status" value="1"/>
</dbReference>
<evidence type="ECO:0000313" key="4">
    <source>
        <dbReference type="EMBL" id="RIB27645.1"/>
    </source>
</evidence>
<gene>
    <name evidence="4" type="ORF">C2G38_2061412</name>
</gene>
<dbReference type="GO" id="GO:0000730">
    <property type="term" value="P:DNA recombinase assembly"/>
    <property type="evidence" value="ECO:0007669"/>
    <property type="project" value="TreeGrafter"/>
</dbReference>
<dbReference type="EMBL" id="QKWP01000092">
    <property type="protein sequence ID" value="RIB27645.1"/>
    <property type="molecule type" value="Genomic_DNA"/>
</dbReference>
<dbReference type="GO" id="GO:0006312">
    <property type="term" value="P:mitotic recombination"/>
    <property type="evidence" value="ECO:0007669"/>
    <property type="project" value="TreeGrafter"/>
</dbReference>
<evidence type="ECO:0000256" key="2">
    <source>
        <dbReference type="ARBA" id="ARBA00022840"/>
    </source>
</evidence>
<dbReference type="PANTHER" id="PTHR22942">
    <property type="entry name" value="RECA/RAD51/RADA DNA STRAND-PAIRING FAMILY MEMBER"/>
    <property type="match status" value="1"/>
</dbReference>
<dbReference type="GO" id="GO:0003697">
    <property type="term" value="F:single-stranded DNA binding"/>
    <property type="evidence" value="ECO:0007669"/>
    <property type="project" value="TreeGrafter"/>
</dbReference>
<dbReference type="OrthoDB" id="1861185at2759"/>
<dbReference type="InterPro" id="IPR027417">
    <property type="entry name" value="P-loop_NTPase"/>
</dbReference>
<comment type="caution">
    <text evidence="4">The sequence shown here is derived from an EMBL/GenBank/DDBJ whole genome shotgun (WGS) entry which is preliminary data.</text>
</comment>
<dbReference type="InterPro" id="IPR013632">
    <property type="entry name" value="Rad51_C"/>
</dbReference>
<dbReference type="Gene3D" id="3.40.50.300">
    <property type="entry name" value="P-loop containing nucleotide triphosphate hydrolases"/>
    <property type="match status" value="1"/>
</dbReference>
<dbReference type="InterPro" id="IPR020588">
    <property type="entry name" value="RecA_ATP-bd"/>
</dbReference>
<organism evidence="4 5">
    <name type="scientific">Gigaspora rosea</name>
    <dbReference type="NCBI Taxonomy" id="44941"/>
    <lineage>
        <taxon>Eukaryota</taxon>
        <taxon>Fungi</taxon>
        <taxon>Fungi incertae sedis</taxon>
        <taxon>Mucoromycota</taxon>
        <taxon>Glomeromycotina</taxon>
        <taxon>Glomeromycetes</taxon>
        <taxon>Diversisporales</taxon>
        <taxon>Gigasporaceae</taxon>
        <taxon>Gigaspora</taxon>
    </lineage>
</organism>
<dbReference type="PANTHER" id="PTHR22942:SF66">
    <property type="entry name" value="RE19845P"/>
    <property type="match status" value="1"/>
</dbReference>
<dbReference type="GO" id="GO:0003690">
    <property type="term" value="F:double-stranded DNA binding"/>
    <property type="evidence" value="ECO:0007669"/>
    <property type="project" value="TreeGrafter"/>
</dbReference>
<dbReference type="GO" id="GO:0042148">
    <property type="term" value="P:DNA strand invasion"/>
    <property type="evidence" value="ECO:0007669"/>
    <property type="project" value="TreeGrafter"/>
</dbReference>
<feature type="domain" description="RecA family profile 1" evidence="3">
    <location>
        <begin position="75"/>
        <end position="146"/>
    </location>
</feature>
<accession>A0A397VYQ8</accession>
<dbReference type="GO" id="GO:0061982">
    <property type="term" value="P:meiosis I cell cycle process"/>
    <property type="evidence" value="ECO:0007669"/>
    <property type="project" value="UniProtKB-ARBA"/>
</dbReference>
<protein>
    <recommendedName>
        <fullName evidence="3">RecA family profile 1 domain-containing protein</fullName>
    </recommendedName>
</protein>
<evidence type="ECO:0000259" key="3">
    <source>
        <dbReference type="PROSITE" id="PS50162"/>
    </source>
</evidence>
<sequence length="146" mass="15929">MELRDLSFRPRIVDALNCSTFETVADVLSRDEEQLCGTLKISAKDAAELVQACVQVITCSLYPPKTALQLLKDAAHCMLSTGDTEIDKILGGGILSRGITEIVGESGTGKTQLCLQFCLTVQFPKELGEPYISLQMACFNRNDLIN</sequence>
<dbReference type="STRING" id="44941.A0A397VYQ8"/>
<dbReference type="SUPFAM" id="SSF52540">
    <property type="entry name" value="P-loop containing nucleoside triphosphate hydrolases"/>
    <property type="match status" value="1"/>
</dbReference>
<dbReference type="GO" id="GO:0005524">
    <property type="term" value="F:ATP binding"/>
    <property type="evidence" value="ECO:0007669"/>
    <property type="project" value="UniProtKB-KW"/>
</dbReference>
<dbReference type="GO" id="GO:0140664">
    <property type="term" value="F:ATP-dependent DNA damage sensor activity"/>
    <property type="evidence" value="ECO:0007669"/>
    <property type="project" value="InterPro"/>
</dbReference>
<evidence type="ECO:0000256" key="1">
    <source>
        <dbReference type="ARBA" id="ARBA00022741"/>
    </source>
</evidence>
<evidence type="ECO:0000313" key="5">
    <source>
        <dbReference type="Proteomes" id="UP000266673"/>
    </source>
</evidence>
<keyword evidence="2" id="KW-0067">ATP-binding</keyword>
<dbReference type="GO" id="GO:0000150">
    <property type="term" value="F:DNA strand exchange activity"/>
    <property type="evidence" value="ECO:0007669"/>
    <property type="project" value="TreeGrafter"/>
</dbReference>
<reference evidence="4 5" key="1">
    <citation type="submission" date="2018-06" db="EMBL/GenBank/DDBJ databases">
        <title>Comparative genomics reveals the genomic features of Rhizophagus irregularis, R. cerebriforme, R. diaphanum and Gigaspora rosea, and their symbiotic lifestyle signature.</title>
        <authorList>
            <person name="Morin E."/>
            <person name="San Clemente H."/>
            <person name="Chen E.C.H."/>
            <person name="De La Providencia I."/>
            <person name="Hainaut M."/>
            <person name="Kuo A."/>
            <person name="Kohler A."/>
            <person name="Murat C."/>
            <person name="Tang N."/>
            <person name="Roy S."/>
            <person name="Loubradou J."/>
            <person name="Henrissat B."/>
            <person name="Grigoriev I.V."/>
            <person name="Corradi N."/>
            <person name="Roux C."/>
            <person name="Martin F.M."/>
        </authorList>
    </citation>
    <scope>NUCLEOTIDE SEQUENCE [LARGE SCALE GENOMIC DNA]</scope>
    <source>
        <strain evidence="4 5">DAOM 194757</strain>
    </source>
</reference>
<name>A0A397VYQ8_9GLOM</name>
<dbReference type="AlphaFoldDB" id="A0A397VYQ8"/>
<keyword evidence="5" id="KW-1185">Reference proteome</keyword>
<dbReference type="Pfam" id="PF08423">
    <property type="entry name" value="Rad51"/>
    <property type="match status" value="1"/>
</dbReference>
<dbReference type="Proteomes" id="UP000266673">
    <property type="component" value="Unassembled WGS sequence"/>
</dbReference>
<keyword evidence="1" id="KW-0547">Nucleotide-binding</keyword>